<gene>
    <name evidence="1" type="ORF">PFR002_LOCUS1671</name>
</gene>
<evidence type="ECO:0008006" key="3">
    <source>
        <dbReference type="Google" id="ProtNLM"/>
    </source>
</evidence>
<organism evidence="1 2">
    <name type="scientific">Peronospora farinosa</name>
    <dbReference type="NCBI Taxonomy" id="134698"/>
    <lineage>
        <taxon>Eukaryota</taxon>
        <taxon>Sar</taxon>
        <taxon>Stramenopiles</taxon>
        <taxon>Oomycota</taxon>
        <taxon>Peronosporomycetes</taxon>
        <taxon>Peronosporales</taxon>
        <taxon>Peronosporaceae</taxon>
        <taxon>Peronospora</taxon>
    </lineage>
</organism>
<dbReference type="EMBL" id="CANTFK010000174">
    <property type="protein sequence ID" value="CAI5707869.1"/>
    <property type="molecule type" value="Genomic_DNA"/>
</dbReference>
<name>A0AAV0STH7_9STRA</name>
<dbReference type="Proteomes" id="UP001159659">
    <property type="component" value="Unassembled WGS sequence"/>
</dbReference>
<accession>A0AAV0STH7</accession>
<proteinExistence type="predicted"/>
<comment type="caution">
    <text evidence="1">The sequence shown here is derived from an EMBL/GenBank/DDBJ whole genome shotgun (WGS) entry which is preliminary data.</text>
</comment>
<dbReference type="AlphaFoldDB" id="A0AAV0STH7"/>
<evidence type="ECO:0000313" key="1">
    <source>
        <dbReference type="EMBL" id="CAI5707869.1"/>
    </source>
</evidence>
<protein>
    <recommendedName>
        <fullName evidence="3">FLZ-type domain-containing protein</fullName>
    </recommendedName>
</protein>
<sequence length="204" mass="22966">MTLTSRIRSKHPKSVCWQANKTTKNSRAQQVDASSPSFASRMIQFIFHRKRRITDQRSKSWSGRPVPTTSCHQASANIAISSGLCCSAPSAVRSSESVRAQRSQSQGAPDSGYNEARWRQLQSRCANCERLFFTSLSSLTGAAGRFCSLDCKANLEYMNQFQEVMDATWESSDSTCGWTDEERRRRGKRSANVIKTQLNRHSEL</sequence>
<reference evidence="1" key="1">
    <citation type="submission" date="2022-12" db="EMBL/GenBank/DDBJ databases">
        <authorList>
            <person name="Webb A."/>
        </authorList>
    </citation>
    <scope>NUCLEOTIDE SEQUENCE</scope>
    <source>
        <strain evidence="1">Pf2</strain>
    </source>
</reference>
<evidence type="ECO:0000313" key="2">
    <source>
        <dbReference type="Proteomes" id="UP001159659"/>
    </source>
</evidence>